<gene>
    <name evidence="1" type="ORF">CR513_13358</name>
</gene>
<protein>
    <submittedName>
        <fullName evidence="1">Uncharacterized protein</fullName>
    </submittedName>
</protein>
<reference evidence="1" key="1">
    <citation type="submission" date="2018-05" db="EMBL/GenBank/DDBJ databases">
        <title>Draft genome of Mucuna pruriens seed.</title>
        <authorList>
            <person name="Nnadi N.E."/>
            <person name="Vos R."/>
            <person name="Hasami M.H."/>
            <person name="Devisetty U.K."/>
            <person name="Aguiy J.C."/>
        </authorList>
    </citation>
    <scope>NUCLEOTIDE SEQUENCE [LARGE SCALE GENOMIC DNA]</scope>
    <source>
        <strain evidence="1">JCA_2017</strain>
    </source>
</reference>
<dbReference type="OrthoDB" id="1426802at2759"/>
<name>A0A371HJX6_MUCPR</name>
<accession>A0A371HJX6</accession>
<organism evidence="1 2">
    <name type="scientific">Mucuna pruriens</name>
    <name type="common">Velvet bean</name>
    <name type="synonym">Dolichos pruriens</name>
    <dbReference type="NCBI Taxonomy" id="157652"/>
    <lineage>
        <taxon>Eukaryota</taxon>
        <taxon>Viridiplantae</taxon>
        <taxon>Streptophyta</taxon>
        <taxon>Embryophyta</taxon>
        <taxon>Tracheophyta</taxon>
        <taxon>Spermatophyta</taxon>
        <taxon>Magnoliopsida</taxon>
        <taxon>eudicotyledons</taxon>
        <taxon>Gunneridae</taxon>
        <taxon>Pentapetalae</taxon>
        <taxon>rosids</taxon>
        <taxon>fabids</taxon>
        <taxon>Fabales</taxon>
        <taxon>Fabaceae</taxon>
        <taxon>Papilionoideae</taxon>
        <taxon>50 kb inversion clade</taxon>
        <taxon>NPAAA clade</taxon>
        <taxon>indigoferoid/millettioid clade</taxon>
        <taxon>Phaseoleae</taxon>
        <taxon>Mucuna</taxon>
    </lineage>
</organism>
<sequence length="98" mass="11209">MKIALWTKTKLGFIDGTIKKLLQTSTQYDDWEKVDTMVIARIINSIDPSLHGRISHETTARDIELQPLLECACGVSKELTRREEDLLIHLFFCGLDGY</sequence>
<evidence type="ECO:0000313" key="2">
    <source>
        <dbReference type="Proteomes" id="UP000257109"/>
    </source>
</evidence>
<dbReference type="EMBL" id="QJKJ01002384">
    <property type="protein sequence ID" value="RDY03105.1"/>
    <property type="molecule type" value="Genomic_DNA"/>
</dbReference>
<dbReference type="AlphaFoldDB" id="A0A371HJX6"/>
<proteinExistence type="predicted"/>
<dbReference type="PANTHER" id="PTHR37610:SF97">
    <property type="entry name" value="RETROTRANSPOSON GAG DOMAIN-CONTAINING PROTEIN"/>
    <property type="match status" value="1"/>
</dbReference>
<comment type="caution">
    <text evidence="1">The sequence shown here is derived from an EMBL/GenBank/DDBJ whole genome shotgun (WGS) entry which is preliminary data.</text>
</comment>
<dbReference type="PANTHER" id="PTHR37610">
    <property type="entry name" value="CCHC-TYPE DOMAIN-CONTAINING PROTEIN"/>
    <property type="match status" value="1"/>
</dbReference>
<keyword evidence="2" id="KW-1185">Reference proteome</keyword>
<feature type="non-terminal residue" evidence="1">
    <location>
        <position position="98"/>
    </location>
</feature>
<dbReference type="Proteomes" id="UP000257109">
    <property type="component" value="Unassembled WGS sequence"/>
</dbReference>
<evidence type="ECO:0000313" key="1">
    <source>
        <dbReference type="EMBL" id="RDY03105.1"/>
    </source>
</evidence>